<reference evidence="3" key="1">
    <citation type="journal article" date="2019" name="Int. J. Syst. Evol. Microbiol.">
        <title>The Global Catalogue of Microorganisms (GCM) 10K type strain sequencing project: providing services to taxonomists for standard genome sequencing and annotation.</title>
        <authorList>
            <consortium name="The Broad Institute Genomics Platform"/>
            <consortium name="The Broad Institute Genome Sequencing Center for Infectious Disease"/>
            <person name="Wu L."/>
            <person name="Ma J."/>
        </authorList>
    </citation>
    <scope>NUCLEOTIDE SEQUENCE [LARGE SCALE GENOMIC DNA]</scope>
    <source>
        <strain evidence="3">CECT 7131</strain>
    </source>
</reference>
<gene>
    <name evidence="2" type="ORF">QWZ14_15045</name>
</gene>
<dbReference type="InterPro" id="IPR029044">
    <property type="entry name" value="Nucleotide-diphossugar_trans"/>
</dbReference>
<feature type="domain" description="Glycosyltransferase 2-like" evidence="1">
    <location>
        <begin position="442"/>
        <end position="558"/>
    </location>
</feature>
<dbReference type="EC" id="2.4.-.-" evidence="2"/>
<dbReference type="InterPro" id="IPR001173">
    <property type="entry name" value="Glyco_trans_2-like"/>
</dbReference>
<keyword evidence="3" id="KW-1185">Reference proteome</keyword>
<dbReference type="PANTHER" id="PTHR43179:SF7">
    <property type="entry name" value="RHAMNOSYLTRANSFERASE WBBL"/>
    <property type="match status" value="1"/>
</dbReference>
<dbReference type="Proteomes" id="UP001529369">
    <property type="component" value="Unassembled WGS sequence"/>
</dbReference>
<dbReference type="SUPFAM" id="SSF53448">
    <property type="entry name" value="Nucleotide-diphospho-sugar transferases"/>
    <property type="match status" value="1"/>
</dbReference>
<dbReference type="PANTHER" id="PTHR43179">
    <property type="entry name" value="RHAMNOSYLTRANSFERASE WBBL"/>
    <property type="match status" value="1"/>
</dbReference>
<accession>A0ABT8A7Q1</accession>
<dbReference type="Pfam" id="PF00535">
    <property type="entry name" value="Glycos_transf_2"/>
    <property type="match status" value="1"/>
</dbReference>
<keyword evidence="2" id="KW-0808">Transferase</keyword>
<sequence length="713" mass="75723">MLAPGIVLLGLQGGLAGIDAGSISLASEHGPLDAPMSWLQVPASDPPLSLLIARAQPGLAADAILTVTDELGGSALLALRPVTDIRELLAGQPAPAILRIAGFIAARALGMFRRPDDAALAGLCRNLASLGRSPDRVAVPVARCGDDTLAWSLPGGLGGGAATSLVVGRHRIRQAGHAGGIMLLADRRFEDGYLLPGGGDGPIHLAPHRGPLPTLAELARRPDAAAKALYRSAAQELARRAAGDESCRRLLRDHQLLAPARAFSQVAEPEGPFGGALELALDDHDGGLFLRGWLRDPLGLVSQLSLVGNFGEQPLPAAALTRFPRPDLVKKYADAPHGSPGLRAGFVGHLPQGAVQPSAQWRLRIRLTTGDQVTLVAPAAITSPLLARDRILGAIAPTHVTPEILTSCIALPVERLHRRVMAARLPPEVIRIGVPVAAPVISLIVPIYRNVHYLRHQLSAFARDPALREAELIYVLDSPEQREELEHMLRGYHGINRVPVTLVVQPTNYGYGSACNAGAAEARAPVLLLLNSDVVPAGRGWLLPLLQALAAAPGLAAVGPKLLFASGALQHAGLYFERPEQGDWHNSHYYKGMPRHFPAAQQAREVPGITGAAFCVRRAAYQAVGGISTDYVVGDYEDSDLCLRLRADGGGIGYVPAAELYHFERQSISLHAGYTRTLAATYNRGLHHRRWAADMERLMARPWPAGPAPAGRS</sequence>
<organism evidence="2 3">
    <name type="scientific">Paeniroseomonas aquatica</name>
    <dbReference type="NCBI Taxonomy" id="373043"/>
    <lineage>
        <taxon>Bacteria</taxon>
        <taxon>Pseudomonadati</taxon>
        <taxon>Pseudomonadota</taxon>
        <taxon>Alphaproteobacteria</taxon>
        <taxon>Acetobacterales</taxon>
        <taxon>Acetobacteraceae</taxon>
        <taxon>Paeniroseomonas</taxon>
    </lineage>
</organism>
<evidence type="ECO:0000259" key="1">
    <source>
        <dbReference type="Pfam" id="PF00535"/>
    </source>
</evidence>
<proteinExistence type="predicted"/>
<protein>
    <submittedName>
        <fullName evidence="2">Glycosyltransferase</fullName>
        <ecNumber evidence="2">2.4.-.-</ecNumber>
    </submittedName>
</protein>
<evidence type="ECO:0000313" key="2">
    <source>
        <dbReference type="EMBL" id="MDN3565683.1"/>
    </source>
</evidence>
<dbReference type="Gene3D" id="3.90.550.10">
    <property type="entry name" value="Spore Coat Polysaccharide Biosynthesis Protein SpsA, Chain A"/>
    <property type="match status" value="1"/>
</dbReference>
<dbReference type="EMBL" id="JAUFPN010000152">
    <property type="protein sequence ID" value="MDN3565683.1"/>
    <property type="molecule type" value="Genomic_DNA"/>
</dbReference>
<dbReference type="GO" id="GO:0016757">
    <property type="term" value="F:glycosyltransferase activity"/>
    <property type="evidence" value="ECO:0007669"/>
    <property type="project" value="UniProtKB-KW"/>
</dbReference>
<comment type="caution">
    <text evidence="2">The sequence shown here is derived from an EMBL/GenBank/DDBJ whole genome shotgun (WGS) entry which is preliminary data.</text>
</comment>
<evidence type="ECO:0000313" key="3">
    <source>
        <dbReference type="Proteomes" id="UP001529369"/>
    </source>
</evidence>
<name>A0ABT8A7Q1_9PROT</name>
<dbReference type="RefSeq" id="WP_290317537.1">
    <property type="nucleotide sequence ID" value="NZ_JAUFPN010000152.1"/>
</dbReference>
<keyword evidence="2" id="KW-0328">Glycosyltransferase</keyword>